<evidence type="ECO:0000313" key="1">
    <source>
        <dbReference type="EMBL" id="CAB3764225.1"/>
    </source>
</evidence>
<name>A0A6J5EGR6_9BURK</name>
<evidence type="ECO:0000313" key="2">
    <source>
        <dbReference type="Proteomes" id="UP000494363"/>
    </source>
</evidence>
<accession>A0A6J5EGR6</accession>
<keyword evidence="2" id="KW-1185">Reference proteome</keyword>
<organism evidence="1 2">
    <name type="scientific">Paraburkholderia humisilvae</name>
    <dbReference type="NCBI Taxonomy" id="627669"/>
    <lineage>
        <taxon>Bacteria</taxon>
        <taxon>Pseudomonadati</taxon>
        <taxon>Pseudomonadota</taxon>
        <taxon>Betaproteobacteria</taxon>
        <taxon>Burkholderiales</taxon>
        <taxon>Burkholderiaceae</taxon>
        <taxon>Paraburkholderia</taxon>
    </lineage>
</organism>
<gene>
    <name evidence="1" type="ORF">LMG29542_04820</name>
</gene>
<dbReference type="RefSeq" id="WP_175228933.1">
    <property type="nucleotide sequence ID" value="NZ_CADIKH010000023.1"/>
</dbReference>
<sequence>MKKRTGESTVLPGQLRLDFDVFAIEAPKGIVAAVGESELDAGIRQAFGSLLERAFAKGQSRDRLADALTTLLGRPVGKAQLDQWAAPSQSDRRVPVDVWMALMKVADDYAPLEWMAIHARRRVLTIDEAVCAEFGAMAVLESHLRARKRSLEGRMDGKLLEQIVERIHSRNGK</sequence>
<proteinExistence type="predicted"/>
<dbReference type="EMBL" id="CADIKH010000023">
    <property type="protein sequence ID" value="CAB3764225.1"/>
    <property type="molecule type" value="Genomic_DNA"/>
</dbReference>
<dbReference type="AlphaFoldDB" id="A0A6J5EGR6"/>
<protein>
    <submittedName>
        <fullName evidence="1">Uncharacterized protein</fullName>
    </submittedName>
</protein>
<reference evidence="1 2" key="1">
    <citation type="submission" date="2020-04" db="EMBL/GenBank/DDBJ databases">
        <authorList>
            <person name="De Canck E."/>
        </authorList>
    </citation>
    <scope>NUCLEOTIDE SEQUENCE [LARGE SCALE GENOMIC DNA]</scope>
    <source>
        <strain evidence="1 2">LMG 29542</strain>
    </source>
</reference>
<dbReference type="Proteomes" id="UP000494363">
    <property type="component" value="Unassembled WGS sequence"/>
</dbReference>